<dbReference type="InterPro" id="IPR011022">
    <property type="entry name" value="Arrestin_C-like"/>
</dbReference>
<sequence>MVEKCAINTYKKEFFPGETLTGTVELSFKTGKRVRAITVILHGEGVLRIAHENRGEPIVEEYIHEEVEILRLKKYNSDDRDIVLIKSGDHVYEYCINLPNSLPSSFSVKRVHISYRITVEVDIQGFMDPLEDYKSIIICSYIDLNSLPIPIKRPLRATAVNDSCCICFKMQPLSIKVELPQGGYVPSEYVNVACFVRNKSMINVSKVSFKIIQVFEIVGRSKTYRKERLLQKVYVPESEVRKGMQKVFRTQLQIPENTKTPSLTSAHILRTYCELVGKAVLPYPHFDLIASIPFYLGTVPLQFTPLPDK</sequence>
<name>A0AAN7UTU9_9COLE</name>
<dbReference type="PANTHER" id="PTHR11188">
    <property type="entry name" value="ARRESTIN DOMAIN CONTAINING PROTEIN"/>
    <property type="match status" value="1"/>
</dbReference>
<dbReference type="SMART" id="SM01017">
    <property type="entry name" value="Arrestin_C"/>
    <property type="match status" value="1"/>
</dbReference>
<dbReference type="SUPFAM" id="SSF81296">
    <property type="entry name" value="E set domains"/>
    <property type="match status" value="2"/>
</dbReference>
<dbReference type="Gene3D" id="2.60.40.640">
    <property type="match status" value="2"/>
</dbReference>
<evidence type="ECO:0000259" key="3">
    <source>
        <dbReference type="SMART" id="SM01017"/>
    </source>
</evidence>
<dbReference type="InterPro" id="IPR014756">
    <property type="entry name" value="Ig_E-set"/>
</dbReference>
<comment type="caution">
    <text evidence="4">The sequence shown here is derived from an EMBL/GenBank/DDBJ whole genome shotgun (WGS) entry which is preliminary data.</text>
</comment>
<dbReference type="InterPro" id="IPR011021">
    <property type="entry name" value="Arrestin-like_N"/>
</dbReference>
<accession>A0AAN7UTU9</accession>
<dbReference type="EMBL" id="JAVRBK010000010">
    <property type="protein sequence ID" value="KAK5638350.1"/>
    <property type="molecule type" value="Genomic_DNA"/>
</dbReference>
<evidence type="ECO:0000256" key="1">
    <source>
        <dbReference type="ARBA" id="ARBA00005298"/>
    </source>
</evidence>
<protein>
    <recommendedName>
        <fullName evidence="3">Arrestin C-terminal-like domain-containing protein</fullName>
    </recommendedName>
</protein>
<feature type="domain" description="Arrestin C-terminal-like" evidence="3">
    <location>
        <begin position="169"/>
        <end position="301"/>
    </location>
</feature>
<evidence type="ECO:0000256" key="2">
    <source>
        <dbReference type="ARBA" id="ARBA00022606"/>
    </source>
</evidence>
<organism evidence="4 5">
    <name type="scientific">Pyrocoelia pectoralis</name>
    <dbReference type="NCBI Taxonomy" id="417401"/>
    <lineage>
        <taxon>Eukaryota</taxon>
        <taxon>Metazoa</taxon>
        <taxon>Ecdysozoa</taxon>
        <taxon>Arthropoda</taxon>
        <taxon>Hexapoda</taxon>
        <taxon>Insecta</taxon>
        <taxon>Pterygota</taxon>
        <taxon>Neoptera</taxon>
        <taxon>Endopterygota</taxon>
        <taxon>Coleoptera</taxon>
        <taxon>Polyphaga</taxon>
        <taxon>Elateriformia</taxon>
        <taxon>Elateroidea</taxon>
        <taxon>Lampyridae</taxon>
        <taxon>Lampyrinae</taxon>
        <taxon>Pyrocoelia</taxon>
    </lineage>
</organism>
<evidence type="ECO:0000313" key="5">
    <source>
        <dbReference type="Proteomes" id="UP001329430"/>
    </source>
</evidence>
<dbReference type="AlphaFoldDB" id="A0AAN7UTU9"/>
<dbReference type="Proteomes" id="UP001329430">
    <property type="component" value="Chromosome 10"/>
</dbReference>
<keyword evidence="2" id="KW-0716">Sensory transduction</keyword>
<proteinExistence type="inferred from homology"/>
<dbReference type="InterPro" id="IPR014752">
    <property type="entry name" value="Arrestin-like_C"/>
</dbReference>
<dbReference type="GO" id="GO:0005737">
    <property type="term" value="C:cytoplasm"/>
    <property type="evidence" value="ECO:0007669"/>
    <property type="project" value="TreeGrafter"/>
</dbReference>
<keyword evidence="5" id="KW-1185">Reference proteome</keyword>
<dbReference type="InterPro" id="IPR050357">
    <property type="entry name" value="Arrestin_domain-protein"/>
</dbReference>
<dbReference type="Pfam" id="PF02752">
    <property type="entry name" value="Arrestin_C"/>
    <property type="match status" value="1"/>
</dbReference>
<comment type="similarity">
    <text evidence="1">Belongs to the arrestin family.</text>
</comment>
<dbReference type="Pfam" id="PF00339">
    <property type="entry name" value="Arrestin_N"/>
    <property type="match status" value="1"/>
</dbReference>
<gene>
    <name evidence="4" type="ORF">RI129_012645</name>
</gene>
<evidence type="ECO:0000313" key="4">
    <source>
        <dbReference type="EMBL" id="KAK5638350.1"/>
    </source>
</evidence>
<dbReference type="GO" id="GO:0015031">
    <property type="term" value="P:protein transport"/>
    <property type="evidence" value="ECO:0007669"/>
    <property type="project" value="TreeGrafter"/>
</dbReference>
<dbReference type="PANTHER" id="PTHR11188:SF17">
    <property type="entry name" value="FI21816P1"/>
    <property type="match status" value="1"/>
</dbReference>
<reference evidence="4 5" key="1">
    <citation type="journal article" date="2024" name="Insects">
        <title>An Improved Chromosome-Level Genome Assembly of the Firefly Pyrocoelia pectoralis.</title>
        <authorList>
            <person name="Fu X."/>
            <person name="Meyer-Rochow V.B."/>
            <person name="Ballantyne L."/>
            <person name="Zhu X."/>
        </authorList>
    </citation>
    <scope>NUCLEOTIDE SEQUENCE [LARGE SCALE GENOMIC DNA]</scope>
    <source>
        <strain evidence="4">XCY_ONT2</strain>
    </source>
</reference>